<dbReference type="InterPro" id="IPR027437">
    <property type="entry name" value="Rbsml_uS13_C"/>
</dbReference>
<dbReference type="HAMAP" id="MF_01315">
    <property type="entry name" value="Ribosomal_uS13"/>
    <property type="match status" value="1"/>
</dbReference>
<dbReference type="InterPro" id="IPR010979">
    <property type="entry name" value="Ribosomal_uS13-like_H2TH"/>
</dbReference>
<proteinExistence type="inferred from homology"/>
<dbReference type="Gene3D" id="1.10.8.50">
    <property type="match status" value="1"/>
</dbReference>
<dbReference type="OrthoDB" id="9803610at2"/>
<evidence type="ECO:0000313" key="10">
    <source>
        <dbReference type="Proteomes" id="UP000257017"/>
    </source>
</evidence>
<dbReference type="EMBL" id="CP028359">
    <property type="protein sequence ID" value="AXN02646.1"/>
    <property type="molecule type" value="Genomic_DNA"/>
</dbReference>
<keyword evidence="3 7" id="KW-0694">RNA-binding</keyword>
<comment type="function">
    <text evidence="7">Located at the top of the head of the 30S subunit, it contacts several helices of the 16S rRNA. In the 70S ribosome it contacts the 23S rRNA (bridge B1a) and protein L5 of the 50S subunit (bridge B1b), connecting the 2 subunits; these bridges are implicated in subunit movement. Contacts the tRNAs in the A and P-sites.</text>
</comment>
<evidence type="ECO:0000256" key="7">
    <source>
        <dbReference type="HAMAP-Rule" id="MF_01315"/>
    </source>
</evidence>
<dbReference type="NCBIfam" id="TIGR03631">
    <property type="entry name" value="uS13_bact"/>
    <property type="match status" value="1"/>
</dbReference>
<dbReference type="FunFam" id="1.10.8.50:FF:000001">
    <property type="entry name" value="30S ribosomal protein S13"/>
    <property type="match status" value="1"/>
</dbReference>
<dbReference type="GO" id="GO:0000049">
    <property type="term" value="F:tRNA binding"/>
    <property type="evidence" value="ECO:0007669"/>
    <property type="project" value="UniProtKB-UniRule"/>
</dbReference>
<organism evidence="9 10">
    <name type="scientific">Candidatus Karelsulcia muelleri</name>
    <dbReference type="NCBI Taxonomy" id="336810"/>
    <lineage>
        <taxon>Bacteria</taxon>
        <taxon>Pseudomonadati</taxon>
        <taxon>Bacteroidota</taxon>
        <taxon>Flavobacteriia</taxon>
        <taxon>Flavobacteriales</taxon>
        <taxon>Candidatus Karelsulcia</taxon>
    </lineage>
</organism>
<dbReference type="AlphaFoldDB" id="A0A346E0Z1"/>
<dbReference type="SUPFAM" id="SSF46946">
    <property type="entry name" value="S13-like H2TH domain"/>
    <property type="match status" value="1"/>
</dbReference>
<evidence type="ECO:0000256" key="5">
    <source>
        <dbReference type="ARBA" id="ARBA00023274"/>
    </source>
</evidence>
<dbReference type="GO" id="GO:0005829">
    <property type="term" value="C:cytosol"/>
    <property type="evidence" value="ECO:0007669"/>
    <property type="project" value="TreeGrafter"/>
</dbReference>
<dbReference type="Pfam" id="PF00416">
    <property type="entry name" value="Ribosomal_S13"/>
    <property type="match status" value="1"/>
</dbReference>
<accession>A0A346E0Z1</accession>
<keyword evidence="5 7" id="KW-0687">Ribonucleoprotein</keyword>
<evidence type="ECO:0000256" key="1">
    <source>
        <dbReference type="ARBA" id="ARBA00008080"/>
    </source>
</evidence>
<dbReference type="PIRSF" id="PIRSF002134">
    <property type="entry name" value="Ribosomal_S13"/>
    <property type="match status" value="1"/>
</dbReference>
<dbReference type="InterPro" id="IPR019980">
    <property type="entry name" value="Ribosomal_uS13_bac-type"/>
</dbReference>
<dbReference type="PROSITE" id="PS50159">
    <property type="entry name" value="RIBOSOMAL_S13_2"/>
    <property type="match status" value="1"/>
</dbReference>
<name>A0A346E0Z1_9FLAO</name>
<comment type="subunit">
    <text evidence="7">Part of the 30S ribosomal subunit. Forms a loose heterodimer with protein S19. Forms two bridges to the 50S subunit in the 70S ribosome.</text>
</comment>
<dbReference type="FunFam" id="4.10.910.10:FF:000001">
    <property type="entry name" value="30S ribosomal protein S13"/>
    <property type="match status" value="1"/>
</dbReference>
<dbReference type="GO" id="GO:0006412">
    <property type="term" value="P:translation"/>
    <property type="evidence" value="ECO:0007669"/>
    <property type="project" value="UniProtKB-UniRule"/>
</dbReference>
<evidence type="ECO:0000256" key="6">
    <source>
        <dbReference type="ARBA" id="ARBA00035166"/>
    </source>
</evidence>
<dbReference type="GO" id="GO:0003735">
    <property type="term" value="F:structural constituent of ribosome"/>
    <property type="evidence" value="ECO:0007669"/>
    <property type="project" value="InterPro"/>
</dbReference>
<dbReference type="RefSeq" id="WP_158380355.1">
    <property type="nucleotide sequence ID" value="NZ_CP028359.1"/>
</dbReference>
<reference evidence="9 10" key="1">
    <citation type="submission" date="2018-03" db="EMBL/GenBank/DDBJ databases">
        <title>A parallel universe: an anciently diverged bacterial symbiosis in a Hawaiian planthopper (Hemiptera: Cixiidae) reveals rearranged nutritional responsibilities.</title>
        <authorList>
            <person name="Bennett G."/>
            <person name="Mao M."/>
        </authorList>
    </citation>
    <scope>NUCLEOTIDE SEQUENCE [LARGE SCALE GENOMIC DNA]</scope>
    <source>
        <strain evidence="9 10">OLIH</strain>
    </source>
</reference>
<evidence type="ECO:0000256" key="8">
    <source>
        <dbReference type="RuleBase" id="RU003830"/>
    </source>
</evidence>
<evidence type="ECO:0000256" key="3">
    <source>
        <dbReference type="ARBA" id="ARBA00022884"/>
    </source>
</evidence>
<dbReference type="InterPro" id="IPR018269">
    <property type="entry name" value="Ribosomal_uS13_CS"/>
</dbReference>
<gene>
    <name evidence="7" type="primary">rpsM</name>
    <name evidence="9" type="ORF">C9I73_109</name>
</gene>
<dbReference type="GO" id="GO:0015935">
    <property type="term" value="C:small ribosomal subunit"/>
    <property type="evidence" value="ECO:0007669"/>
    <property type="project" value="TreeGrafter"/>
</dbReference>
<dbReference type="PANTHER" id="PTHR10871:SF1">
    <property type="entry name" value="SMALL RIBOSOMAL SUBUNIT PROTEIN US13M"/>
    <property type="match status" value="1"/>
</dbReference>
<keyword evidence="7" id="KW-0820">tRNA-binding</keyword>
<dbReference type="GO" id="GO:0019843">
    <property type="term" value="F:rRNA binding"/>
    <property type="evidence" value="ECO:0007669"/>
    <property type="project" value="UniProtKB-UniRule"/>
</dbReference>
<dbReference type="InterPro" id="IPR001892">
    <property type="entry name" value="Ribosomal_uS13"/>
</dbReference>
<dbReference type="PROSITE" id="PS00646">
    <property type="entry name" value="RIBOSOMAL_S13_1"/>
    <property type="match status" value="1"/>
</dbReference>
<sequence>MARISGINIPENKIGIIAITYIFGIGKNIAKKIFEQIKLNPKKKVNKWSDLELNMIRNFINNNLKVEGELKTEIKLDVKRLVDLKCYRGIRHKIGLTVRGQKTKTNCRTRKGKRKTIANKKKIINKS</sequence>
<dbReference type="PANTHER" id="PTHR10871">
    <property type="entry name" value="30S RIBOSOMAL PROTEIN S13/40S RIBOSOMAL PROTEIN S18"/>
    <property type="match status" value="1"/>
</dbReference>
<keyword evidence="4 7" id="KW-0689">Ribosomal protein</keyword>
<evidence type="ECO:0000313" key="9">
    <source>
        <dbReference type="EMBL" id="AXN02646.1"/>
    </source>
</evidence>
<evidence type="ECO:0000256" key="4">
    <source>
        <dbReference type="ARBA" id="ARBA00022980"/>
    </source>
</evidence>
<dbReference type="Proteomes" id="UP000257017">
    <property type="component" value="Chromosome"/>
</dbReference>
<evidence type="ECO:0000256" key="2">
    <source>
        <dbReference type="ARBA" id="ARBA00022730"/>
    </source>
</evidence>
<keyword evidence="2 7" id="KW-0699">rRNA-binding</keyword>
<dbReference type="Gene3D" id="4.10.910.10">
    <property type="entry name" value="30s ribosomal protein s13, domain 2"/>
    <property type="match status" value="1"/>
</dbReference>
<protein>
    <recommendedName>
        <fullName evidence="6 7">Small ribosomal subunit protein uS13</fullName>
    </recommendedName>
</protein>
<comment type="similarity">
    <text evidence="1 7 8">Belongs to the universal ribosomal protein uS13 family.</text>
</comment>